<keyword evidence="2" id="KW-0472">Membrane</keyword>
<dbReference type="RefSeq" id="WP_146013324.1">
    <property type="nucleotide sequence ID" value="NZ_KB890164.1"/>
</dbReference>
<keyword evidence="5" id="KW-1185">Reference proteome</keyword>
<evidence type="ECO:0000313" key="4">
    <source>
        <dbReference type="EMBL" id="PMS37920.1"/>
    </source>
</evidence>
<evidence type="ECO:0000256" key="3">
    <source>
        <dbReference type="SAM" id="SignalP"/>
    </source>
</evidence>
<reference evidence="4 5" key="1">
    <citation type="submission" date="2018-01" db="EMBL/GenBank/DDBJ databases">
        <title>Whole genome analyses suggest that Burkholderia sensu lato contains two further novel genera in the rhizoxinica-symbiotica group Mycetohabitans gen. nov., and Trinickia gen. nov.: implications for the evolution of diazotrophy and nodulation in the Burkholderiaceae.</title>
        <authorList>
            <person name="Estrada-de los Santos P."/>
            <person name="Palmer M."/>
            <person name="Chavez-Ramirez B."/>
            <person name="Beukes C."/>
            <person name="Steenkamp E.T."/>
            <person name="Hirsch A.M."/>
            <person name="Manyaka P."/>
            <person name="Maluk M."/>
            <person name="Lafos M."/>
            <person name="Crook M."/>
            <person name="Gross E."/>
            <person name="Simon M.F."/>
            <person name="Bueno dos Reis Junior F."/>
            <person name="Poole P.S."/>
            <person name="Venter S.N."/>
            <person name="James E.K."/>
        </authorList>
    </citation>
    <scope>NUCLEOTIDE SEQUENCE [LARGE SCALE GENOMIC DNA]</scope>
    <source>
        <strain evidence="4 5">JPY 581</strain>
    </source>
</reference>
<gene>
    <name evidence="4" type="ORF">C0Z20_03610</name>
</gene>
<keyword evidence="3" id="KW-0732">Signal</keyword>
<dbReference type="Proteomes" id="UP000235777">
    <property type="component" value="Unassembled WGS sequence"/>
</dbReference>
<dbReference type="AlphaFoldDB" id="A0A2N7X8J2"/>
<dbReference type="STRING" id="863227.GCA_000373005_00415"/>
<proteinExistence type="predicted"/>
<organism evidence="4 5">
    <name type="scientific">Trinickia symbiotica</name>
    <dbReference type="NCBI Taxonomy" id="863227"/>
    <lineage>
        <taxon>Bacteria</taxon>
        <taxon>Pseudomonadati</taxon>
        <taxon>Pseudomonadota</taxon>
        <taxon>Betaproteobacteria</taxon>
        <taxon>Burkholderiales</taxon>
        <taxon>Burkholderiaceae</taxon>
        <taxon>Trinickia</taxon>
    </lineage>
</organism>
<feature type="chain" id="PRO_5014802180" evidence="3">
    <location>
        <begin position="36"/>
        <end position="363"/>
    </location>
</feature>
<feature type="transmembrane region" description="Helical" evidence="2">
    <location>
        <begin position="176"/>
        <end position="196"/>
    </location>
</feature>
<protein>
    <submittedName>
        <fullName evidence="4">Calcium incorporation protein MxaA</fullName>
    </submittedName>
</protein>
<feature type="region of interest" description="Disordered" evidence="1">
    <location>
        <begin position="289"/>
        <end position="314"/>
    </location>
</feature>
<dbReference type="EMBL" id="PNYC01000002">
    <property type="protein sequence ID" value="PMS37920.1"/>
    <property type="molecule type" value="Genomic_DNA"/>
</dbReference>
<name>A0A2N7X8J2_9BURK</name>
<dbReference type="OrthoDB" id="8535306at2"/>
<comment type="caution">
    <text evidence="4">The sequence shown here is derived from an EMBL/GenBank/DDBJ whole genome shotgun (WGS) entry which is preliminary data.</text>
</comment>
<sequence>MMGRDRYPLDMPRLAAAMALACALALAGTPLPVAAADLQAKVDEPRAFGHTIGDVLTQRILLAAVDRDLGRVELPSAGRVDVWLERRAARLETDAEGRRWMIVDYQVTNSPRDITRIALPALALKTAAGDVLHVPEWPVSVGPLAPDAGTDAAALRTMQPDRAEPPTALAPIERRLAVMLALLAATLVAWAVWWILRNRREAARLPFAVAWRQMRRLGPSEKESDAAWRALHRALNETGGRVVHAGSLAVLFLRAPWLLPLRPRIEQFYRHSEARFFAVVEAGDETRRSGHAQAKRAVASDAGRNVEAGSSGDISDIGEISDVSDTDNIRDVGDGIGGSRDGASRGLVALSRALFLAERRRHQ</sequence>
<accession>A0A2N7X8J2</accession>
<evidence type="ECO:0000313" key="5">
    <source>
        <dbReference type="Proteomes" id="UP000235777"/>
    </source>
</evidence>
<evidence type="ECO:0000256" key="2">
    <source>
        <dbReference type="SAM" id="Phobius"/>
    </source>
</evidence>
<evidence type="ECO:0000256" key="1">
    <source>
        <dbReference type="SAM" id="MobiDB-lite"/>
    </source>
</evidence>
<keyword evidence="2" id="KW-0812">Transmembrane</keyword>
<keyword evidence="2" id="KW-1133">Transmembrane helix</keyword>
<feature type="signal peptide" evidence="3">
    <location>
        <begin position="1"/>
        <end position="35"/>
    </location>
</feature>